<gene>
    <name evidence="2" type="ORF">Baya_9295</name>
</gene>
<dbReference type="EMBL" id="VCAZ01000054">
    <property type="protein sequence ID" value="TSN21220.1"/>
    <property type="molecule type" value="Genomic_DNA"/>
</dbReference>
<organism evidence="2 3">
    <name type="scientific">Bagarius yarrelli</name>
    <name type="common">Goonch</name>
    <name type="synonym">Bagrus yarrelli</name>
    <dbReference type="NCBI Taxonomy" id="175774"/>
    <lineage>
        <taxon>Eukaryota</taxon>
        <taxon>Metazoa</taxon>
        <taxon>Chordata</taxon>
        <taxon>Craniata</taxon>
        <taxon>Vertebrata</taxon>
        <taxon>Euteleostomi</taxon>
        <taxon>Actinopterygii</taxon>
        <taxon>Neopterygii</taxon>
        <taxon>Teleostei</taxon>
        <taxon>Ostariophysi</taxon>
        <taxon>Siluriformes</taxon>
        <taxon>Sisoridae</taxon>
        <taxon>Sisorinae</taxon>
        <taxon>Bagarius</taxon>
    </lineage>
</organism>
<protein>
    <submittedName>
        <fullName evidence="2">Uncharacterized protein</fullName>
    </submittedName>
</protein>
<keyword evidence="3" id="KW-1185">Reference proteome</keyword>
<proteinExistence type="predicted"/>
<evidence type="ECO:0000313" key="2">
    <source>
        <dbReference type="EMBL" id="TSN21220.1"/>
    </source>
</evidence>
<feature type="region of interest" description="Disordered" evidence="1">
    <location>
        <begin position="126"/>
        <end position="153"/>
    </location>
</feature>
<feature type="compositionally biased region" description="Basic residues" evidence="1">
    <location>
        <begin position="141"/>
        <end position="153"/>
    </location>
</feature>
<dbReference type="Proteomes" id="UP000319801">
    <property type="component" value="Unassembled WGS sequence"/>
</dbReference>
<evidence type="ECO:0000256" key="1">
    <source>
        <dbReference type="SAM" id="MobiDB-lite"/>
    </source>
</evidence>
<sequence length="153" mass="17203">MMLVFSGIDVFYHFPDWSSVEGEDNNRENVGPKHMASLEVSGHRYYESLRPPSLTPPLVHSDQTLTTGLKGHVFACHVHSHVFLSLKIEFIQEVFRRQLKDEGPEPYARLGGVSEITSAVIVLKPAGREPHGVHQSSSAMRHSKRSRRPKVGH</sequence>
<reference evidence="2 3" key="1">
    <citation type="journal article" date="2019" name="Genome Biol. Evol.">
        <title>Whole-Genome Sequencing of the Giant Devil Catfish, Bagarius yarrelli.</title>
        <authorList>
            <person name="Jiang W."/>
            <person name="Lv Y."/>
            <person name="Cheng L."/>
            <person name="Yang K."/>
            <person name="Chao B."/>
            <person name="Wang X."/>
            <person name="Li Y."/>
            <person name="Pan X."/>
            <person name="You X."/>
            <person name="Zhang Y."/>
            <person name="Yang J."/>
            <person name="Li J."/>
            <person name="Zhang X."/>
            <person name="Liu S."/>
            <person name="Sun C."/>
            <person name="Yang J."/>
            <person name="Shi Q."/>
        </authorList>
    </citation>
    <scope>NUCLEOTIDE SEQUENCE [LARGE SCALE GENOMIC DNA]</scope>
    <source>
        <strain evidence="2">JWS20170419001</strain>
        <tissue evidence="2">Muscle</tissue>
    </source>
</reference>
<accession>A0A556U6J1</accession>
<comment type="caution">
    <text evidence="2">The sequence shown here is derived from an EMBL/GenBank/DDBJ whole genome shotgun (WGS) entry which is preliminary data.</text>
</comment>
<dbReference type="AlphaFoldDB" id="A0A556U6J1"/>
<evidence type="ECO:0000313" key="3">
    <source>
        <dbReference type="Proteomes" id="UP000319801"/>
    </source>
</evidence>
<name>A0A556U6J1_BAGYA</name>